<protein>
    <submittedName>
        <fullName evidence="1">Uncharacterized protein</fullName>
    </submittedName>
</protein>
<organism evidence="1 2">
    <name type="scientific">Plesiocystis pacifica SIR-1</name>
    <dbReference type="NCBI Taxonomy" id="391625"/>
    <lineage>
        <taxon>Bacteria</taxon>
        <taxon>Pseudomonadati</taxon>
        <taxon>Myxococcota</taxon>
        <taxon>Polyangia</taxon>
        <taxon>Nannocystales</taxon>
        <taxon>Nannocystaceae</taxon>
        <taxon>Plesiocystis</taxon>
    </lineage>
</organism>
<comment type="caution">
    <text evidence="1">The sequence shown here is derived from an EMBL/GenBank/DDBJ whole genome shotgun (WGS) entry which is preliminary data.</text>
</comment>
<sequence length="20" mass="2175">MVLLVATTLLLLPLLLLDPL</sequence>
<dbReference type="AlphaFoldDB" id="A6G1R7"/>
<keyword evidence="2" id="KW-1185">Reference proteome</keyword>
<accession>A6G1R7</accession>
<gene>
    <name evidence="1" type="ORF">PPSIR1_35692</name>
</gene>
<evidence type="ECO:0000313" key="1">
    <source>
        <dbReference type="EMBL" id="EDM80107.1"/>
    </source>
</evidence>
<dbReference type="EMBL" id="ABCS01000013">
    <property type="protein sequence ID" value="EDM80107.1"/>
    <property type="molecule type" value="Genomic_DNA"/>
</dbReference>
<reference evidence="1 2" key="1">
    <citation type="submission" date="2007-06" db="EMBL/GenBank/DDBJ databases">
        <authorList>
            <person name="Shimkets L."/>
            <person name="Ferriera S."/>
            <person name="Johnson J."/>
            <person name="Kravitz S."/>
            <person name="Beeson K."/>
            <person name="Sutton G."/>
            <person name="Rogers Y.-H."/>
            <person name="Friedman R."/>
            <person name="Frazier M."/>
            <person name="Venter J.C."/>
        </authorList>
    </citation>
    <scope>NUCLEOTIDE SEQUENCE [LARGE SCALE GENOMIC DNA]</scope>
    <source>
        <strain evidence="1 2">SIR-1</strain>
    </source>
</reference>
<evidence type="ECO:0000313" key="2">
    <source>
        <dbReference type="Proteomes" id="UP000005801"/>
    </source>
</evidence>
<name>A6G1R7_9BACT</name>
<proteinExistence type="predicted"/>
<dbReference type="Proteomes" id="UP000005801">
    <property type="component" value="Unassembled WGS sequence"/>
</dbReference>